<dbReference type="Proteomes" id="UP000604046">
    <property type="component" value="Unassembled WGS sequence"/>
</dbReference>
<dbReference type="OrthoDB" id="191723at2759"/>
<proteinExistence type="predicted"/>
<keyword evidence="2" id="KW-1185">Reference proteome</keyword>
<protein>
    <submittedName>
        <fullName evidence="1">Ade1 protein</fullName>
    </submittedName>
</protein>
<reference evidence="1" key="1">
    <citation type="submission" date="2021-02" db="EMBL/GenBank/DDBJ databases">
        <authorList>
            <person name="Dougan E. K."/>
            <person name="Rhodes N."/>
            <person name="Thang M."/>
            <person name="Chan C."/>
        </authorList>
    </citation>
    <scope>NUCLEOTIDE SEQUENCE</scope>
</reference>
<name>A0A812GX38_9DINO</name>
<dbReference type="EMBL" id="CAJNDS010000067">
    <property type="protein sequence ID" value="CAE6942107.1"/>
    <property type="molecule type" value="Genomic_DNA"/>
</dbReference>
<evidence type="ECO:0000313" key="1">
    <source>
        <dbReference type="EMBL" id="CAE6942107.1"/>
    </source>
</evidence>
<accession>A0A812GX38</accession>
<sequence length="127" mass="14152">MAKLGDLAAFKAAIGLLKERGKEHIVNEVYRLCREELKAPLSSGTTVNHVQKIYESFTPEEISLRIAQDVRPEDCKAKVHILYQSVEDLHRALPHHSGDWKLGVAFQSGGSVMPFSYTNASSMRGSR</sequence>
<evidence type="ECO:0000313" key="2">
    <source>
        <dbReference type="Proteomes" id="UP000604046"/>
    </source>
</evidence>
<gene>
    <name evidence="1" type="primary">ade1</name>
    <name evidence="1" type="ORF">SNAT2548_LOCUS1247</name>
</gene>
<organism evidence="1 2">
    <name type="scientific">Symbiodinium natans</name>
    <dbReference type="NCBI Taxonomy" id="878477"/>
    <lineage>
        <taxon>Eukaryota</taxon>
        <taxon>Sar</taxon>
        <taxon>Alveolata</taxon>
        <taxon>Dinophyceae</taxon>
        <taxon>Suessiales</taxon>
        <taxon>Symbiodiniaceae</taxon>
        <taxon>Symbiodinium</taxon>
    </lineage>
</organism>
<comment type="caution">
    <text evidence="1">The sequence shown here is derived from an EMBL/GenBank/DDBJ whole genome shotgun (WGS) entry which is preliminary data.</text>
</comment>
<dbReference type="AlphaFoldDB" id="A0A812GX38"/>